<dbReference type="EMBL" id="PYGF01000020">
    <property type="protein sequence ID" value="PSK97931.1"/>
    <property type="molecule type" value="Genomic_DNA"/>
</dbReference>
<dbReference type="RefSeq" id="WP_106569072.1">
    <property type="nucleotide sequence ID" value="NZ_PYGF01000020.1"/>
</dbReference>
<dbReference type="AlphaFoldDB" id="A0A2P8DLA4"/>
<accession>A0A2P8DLA4</accession>
<dbReference type="OrthoDB" id="338827at2"/>
<protein>
    <submittedName>
        <fullName evidence="1">Putative repeat protein (TIGR03806 family)</fullName>
    </submittedName>
</protein>
<comment type="caution">
    <text evidence="1">The sequence shown here is derived from an EMBL/GenBank/DDBJ whole genome shotgun (WGS) entry which is preliminary data.</text>
</comment>
<dbReference type="SUPFAM" id="SSF48695">
    <property type="entry name" value="Multiheme cytochromes"/>
    <property type="match status" value="1"/>
</dbReference>
<keyword evidence="2" id="KW-1185">Reference proteome</keyword>
<dbReference type="Proteomes" id="UP000240708">
    <property type="component" value="Unassembled WGS sequence"/>
</dbReference>
<evidence type="ECO:0000313" key="2">
    <source>
        <dbReference type="Proteomes" id="UP000240708"/>
    </source>
</evidence>
<evidence type="ECO:0000313" key="1">
    <source>
        <dbReference type="EMBL" id="PSK97931.1"/>
    </source>
</evidence>
<sequence length="375" mass="42959">MRKKSLLKTLFYSLILFSILECTSKEKEHIELWDASLISDIDLPYKNINAIDLNEIPFDNLSDYGFFQGLIRNLDPVEGVLLYEPASSLFTDYAFKSRFIWLPKGNSITIQNDVEGTFDFPDNTILIKNFYYPVDFSQPEGIRRILETRLLVKQRGTWEAYPYIWKDDQSDAQYKVAGAEIKVHWKDYNGDQVMINYLVPNKNQCKSCHNIHEQLVPIGVKAKYLNHTIVHKEESENQLLKWAISGKLSNYSKEKRYPSMVNYQDTSQPLELRARAYLDINCAHCHRAEAPGSTSGLFLTYEEMDPMKLGILKTPVAAGFGAGSFKFDIVPGKSDQSILTYRMGTNLVGAAMPELGRVSVHQEGLELIKKWIDEM</sequence>
<name>A0A2P8DLA4_9BACT</name>
<dbReference type="InterPro" id="IPR022269">
    <property type="entry name" value="SO_2930-like_C"/>
</dbReference>
<dbReference type="InterPro" id="IPR036280">
    <property type="entry name" value="Multihaem_cyt_sf"/>
</dbReference>
<proteinExistence type="predicted"/>
<dbReference type="NCBIfam" id="TIGR03806">
    <property type="entry name" value="chp_HNE_0200"/>
    <property type="match status" value="1"/>
</dbReference>
<reference evidence="1 2" key="1">
    <citation type="submission" date="2018-03" db="EMBL/GenBank/DDBJ databases">
        <title>Genomic Encyclopedia of Archaeal and Bacterial Type Strains, Phase II (KMG-II): from individual species to whole genera.</title>
        <authorList>
            <person name="Goeker M."/>
        </authorList>
    </citation>
    <scope>NUCLEOTIDE SEQUENCE [LARGE SCALE GENOMIC DNA]</scope>
    <source>
        <strain evidence="1 2">DSM 28057</strain>
    </source>
</reference>
<gene>
    <name evidence="1" type="ORF">CLV48_12017</name>
</gene>
<organism evidence="1 2">
    <name type="scientific">Cecembia rubra</name>
    <dbReference type="NCBI Taxonomy" id="1485585"/>
    <lineage>
        <taxon>Bacteria</taxon>
        <taxon>Pseudomonadati</taxon>
        <taxon>Bacteroidota</taxon>
        <taxon>Cytophagia</taxon>
        <taxon>Cytophagales</taxon>
        <taxon>Cyclobacteriaceae</taxon>
        <taxon>Cecembia</taxon>
    </lineage>
</organism>